<comment type="similarity">
    <text evidence="1 5">Belongs to the FlgD family.</text>
</comment>
<evidence type="ECO:0000256" key="4">
    <source>
        <dbReference type="ARBA" id="ARBA00024746"/>
    </source>
</evidence>
<evidence type="ECO:0000259" key="8">
    <source>
        <dbReference type="Pfam" id="PF13861"/>
    </source>
</evidence>
<evidence type="ECO:0000313" key="9">
    <source>
        <dbReference type="EMBL" id="BBP43066.1"/>
    </source>
</evidence>
<dbReference type="EMBL" id="AP021888">
    <property type="protein sequence ID" value="BBP43066.1"/>
    <property type="molecule type" value="Genomic_DNA"/>
</dbReference>
<dbReference type="Gene3D" id="2.30.30.910">
    <property type="match status" value="1"/>
</dbReference>
<dbReference type="RefSeq" id="WP_173290902.1">
    <property type="nucleotide sequence ID" value="NZ_AP021888.1"/>
</dbReference>
<evidence type="ECO:0000259" key="7">
    <source>
        <dbReference type="Pfam" id="PF13860"/>
    </source>
</evidence>
<dbReference type="Pfam" id="PF03963">
    <property type="entry name" value="FlgD"/>
    <property type="match status" value="1"/>
</dbReference>
<reference evidence="10" key="1">
    <citation type="submission" date="2019-11" db="EMBL/GenBank/DDBJ databases">
        <title>Isolation and characterization of two novel species in the genus Thiomicrorhabdus.</title>
        <authorList>
            <person name="Mochizuki J."/>
            <person name="Kojima H."/>
            <person name="Fukui M."/>
        </authorList>
    </citation>
    <scope>NUCLEOTIDE SEQUENCE [LARGE SCALE GENOMIC DNA]</scope>
    <source>
        <strain evidence="10">AkT22</strain>
    </source>
</reference>
<feature type="domain" description="FlgD/Vpr Ig-like" evidence="7">
    <location>
        <begin position="109"/>
        <end position="183"/>
    </location>
</feature>
<dbReference type="GO" id="GO:0044781">
    <property type="term" value="P:bacterial-type flagellum organization"/>
    <property type="evidence" value="ECO:0007669"/>
    <property type="project" value="UniProtKB-UniRule"/>
</dbReference>
<evidence type="ECO:0000313" key="10">
    <source>
        <dbReference type="Proteomes" id="UP000501466"/>
    </source>
</evidence>
<keyword evidence="3 5" id="KW-1005">Bacterial flagellum biogenesis</keyword>
<dbReference type="Gene3D" id="2.60.40.4070">
    <property type="match status" value="1"/>
</dbReference>
<feature type="region of interest" description="Disordered" evidence="6">
    <location>
        <begin position="149"/>
        <end position="168"/>
    </location>
</feature>
<sequence length="230" mass="24417">MATVLPTTGVSASEYATALQQASNPSTSAPSNALGQADFLRLLTTQLANQDPNKPMDPTNFVTDLTQMSQLESTNQMNASVLAMTKGFQSLQTLQGAALIGKSVQAEGEEMSHTQGKETSFRLEPDQPLSDVKVVITNEFGPVKELSLGDLNRGESTQSWDGLDEQGNPMASGQYSLTVYGTDETGELQSIKTIVPSQVKSVGINTDGTMALTLATGERVALDAVREISE</sequence>
<evidence type="ECO:0000256" key="1">
    <source>
        <dbReference type="ARBA" id="ARBA00010577"/>
    </source>
</evidence>
<evidence type="ECO:0000256" key="6">
    <source>
        <dbReference type="SAM" id="MobiDB-lite"/>
    </source>
</evidence>
<protein>
    <recommendedName>
        <fullName evidence="2 5">Basal-body rod modification protein FlgD</fullName>
    </recommendedName>
</protein>
<feature type="domain" description="FlgD Tudor-like" evidence="8">
    <location>
        <begin position="92"/>
        <end position="226"/>
    </location>
</feature>
<gene>
    <name evidence="9" type="primary">flgD</name>
    <name evidence="9" type="ORF">THMIRHAT_08120</name>
</gene>
<organism evidence="9 10">
    <name type="scientific">Thiosulfativibrio zosterae</name>
    <dbReference type="NCBI Taxonomy" id="2675053"/>
    <lineage>
        <taxon>Bacteria</taxon>
        <taxon>Pseudomonadati</taxon>
        <taxon>Pseudomonadota</taxon>
        <taxon>Gammaproteobacteria</taxon>
        <taxon>Thiotrichales</taxon>
        <taxon>Piscirickettsiaceae</taxon>
        <taxon>Thiosulfativibrio</taxon>
    </lineage>
</organism>
<dbReference type="InterPro" id="IPR005648">
    <property type="entry name" value="FlgD"/>
</dbReference>
<evidence type="ECO:0000256" key="5">
    <source>
        <dbReference type="RuleBase" id="RU362076"/>
    </source>
</evidence>
<evidence type="ECO:0000256" key="2">
    <source>
        <dbReference type="ARBA" id="ARBA00016013"/>
    </source>
</evidence>
<dbReference type="Pfam" id="PF13860">
    <property type="entry name" value="FlgD_ig"/>
    <property type="match status" value="1"/>
</dbReference>
<dbReference type="InterPro" id="IPR025965">
    <property type="entry name" value="FlgD/Vpr_Ig-like"/>
</dbReference>
<keyword evidence="10" id="KW-1185">Reference proteome</keyword>
<dbReference type="Pfam" id="PF13861">
    <property type="entry name" value="FLgD_tudor"/>
    <property type="match status" value="1"/>
</dbReference>
<proteinExistence type="inferred from homology"/>
<evidence type="ECO:0000256" key="3">
    <source>
        <dbReference type="ARBA" id="ARBA00022795"/>
    </source>
</evidence>
<dbReference type="AlphaFoldDB" id="A0A6F8PLV3"/>
<accession>A0A6F8PLV3</accession>
<dbReference type="Proteomes" id="UP000501466">
    <property type="component" value="Chromosome"/>
</dbReference>
<comment type="function">
    <text evidence="4 5">Required for flagellar hook formation. May act as a scaffolding protein.</text>
</comment>
<name>A0A6F8PLV3_9GAMM</name>
<dbReference type="InterPro" id="IPR025963">
    <property type="entry name" value="FLgD_Tudor"/>
</dbReference>
<dbReference type="KEGG" id="tzo:THMIRHAT_08120"/>